<dbReference type="AlphaFoldDB" id="A0A2T7FZD4"/>
<dbReference type="NCBIfam" id="NF004850">
    <property type="entry name" value="PRK06201.1"/>
    <property type="match status" value="1"/>
</dbReference>
<feature type="binding site" evidence="5">
    <location>
        <begin position="97"/>
        <end position="100"/>
    </location>
    <ligand>
        <name>substrate</name>
    </ligand>
</feature>
<feature type="binding site" evidence="5">
    <location>
        <position position="120"/>
    </location>
    <ligand>
        <name>Mg(2+)</name>
        <dbReference type="ChEBI" id="CHEBI:18420"/>
    </ligand>
</feature>
<evidence type="ECO:0000256" key="6">
    <source>
        <dbReference type="SAM" id="Coils"/>
    </source>
</evidence>
<sequence>MTIGNRILLAQHRASQDMIEAFRALPVANVSDCMARVFAAGPELRPMHRSGTLAGSALTVRSRPGDNLFLHKAIDMAEPGDVIVVDAGGDLTNSLMGELMLAHAIRRGIAGFVLNGSIRDIDEIYNENLPVYAAGVTHRGPYKNGPGEINVTISVGGMVVSPGDLVLGDNDGVLSVPYNEMDSVLEAAREKKAREEKQMAAILNGTIDRSWVDAALRESGCEFPDS</sequence>
<comment type="caution">
    <text evidence="7">The sequence shown here is derived from an EMBL/GenBank/DDBJ whole genome shotgun (WGS) entry which is preliminary data.</text>
</comment>
<evidence type="ECO:0000313" key="8">
    <source>
        <dbReference type="Proteomes" id="UP000244817"/>
    </source>
</evidence>
<reference evidence="7 8" key="1">
    <citation type="submission" date="2018-04" db="EMBL/GenBank/DDBJ databases">
        <title>Pelagivirga bohaiensis gen. nov., sp. nov., a bacterium isolated from the Bohai Sea.</title>
        <authorList>
            <person name="Ji X."/>
        </authorList>
    </citation>
    <scope>NUCLEOTIDE SEQUENCE [LARGE SCALE GENOMIC DNA]</scope>
    <source>
        <strain evidence="7 8">BH-SD16</strain>
    </source>
</reference>
<dbReference type="Proteomes" id="UP000244817">
    <property type="component" value="Unassembled WGS sequence"/>
</dbReference>
<gene>
    <name evidence="7" type="ORF">DC363_02495</name>
</gene>
<dbReference type="Gene3D" id="3.50.30.40">
    <property type="entry name" value="Ribonuclease E inhibitor RraA/RraA-like"/>
    <property type="match status" value="1"/>
</dbReference>
<dbReference type="GO" id="GO:0046872">
    <property type="term" value="F:metal ion binding"/>
    <property type="evidence" value="ECO:0007669"/>
    <property type="project" value="UniProtKB-KW"/>
</dbReference>
<dbReference type="PANTHER" id="PTHR33254:SF4">
    <property type="entry name" value="4-HYDROXY-4-METHYL-2-OXOGLUTARATE ALDOLASE 3-RELATED"/>
    <property type="match status" value="1"/>
</dbReference>
<dbReference type="InterPro" id="IPR036704">
    <property type="entry name" value="RraA/RraA-like_sf"/>
</dbReference>
<evidence type="ECO:0000256" key="5">
    <source>
        <dbReference type="PIRSR" id="PIRSR605493-1"/>
    </source>
</evidence>
<evidence type="ECO:0000256" key="2">
    <source>
        <dbReference type="ARBA" id="ARBA00016549"/>
    </source>
</evidence>
<dbReference type="Pfam" id="PF03737">
    <property type="entry name" value="RraA-like"/>
    <property type="match status" value="1"/>
</dbReference>
<comment type="cofactor">
    <cofactor evidence="1">
        <name>a divalent metal cation</name>
        <dbReference type="ChEBI" id="CHEBI:60240"/>
    </cofactor>
</comment>
<evidence type="ECO:0000256" key="4">
    <source>
        <dbReference type="ARBA" id="ARBA00030169"/>
    </source>
</evidence>
<keyword evidence="8" id="KW-1185">Reference proteome</keyword>
<keyword evidence="5" id="KW-0479">Metal-binding</keyword>
<dbReference type="GO" id="GO:0032259">
    <property type="term" value="P:methylation"/>
    <property type="evidence" value="ECO:0007669"/>
    <property type="project" value="UniProtKB-KW"/>
</dbReference>
<dbReference type="RefSeq" id="WP_108639564.1">
    <property type="nucleotide sequence ID" value="NZ_QCYG01000002.1"/>
</dbReference>
<proteinExistence type="predicted"/>
<dbReference type="CDD" id="cd16841">
    <property type="entry name" value="RraA_family"/>
    <property type="match status" value="1"/>
</dbReference>
<organism evidence="7 8">
    <name type="scientific">Thalassorhabdomicrobium marinisediminis</name>
    <dbReference type="NCBI Taxonomy" id="2170577"/>
    <lineage>
        <taxon>Bacteria</taxon>
        <taxon>Pseudomonadati</taxon>
        <taxon>Pseudomonadota</taxon>
        <taxon>Alphaproteobacteria</taxon>
        <taxon>Rhodobacterales</taxon>
        <taxon>Paracoccaceae</taxon>
        <taxon>Thalassorhabdomicrobium</taxon>
    </lineage>
</organism>
<dbReference type="OrthoDB" id="9805307at2"/>
<feature type="coiled-coil region" evidence="6">
    <location>
        <begin position="178"/>
        <end position="205"/>
    </location>
</feature>
<name>A0A2T7FZD4_9RHOB</name>
<evidence type="ECO:0000256" key="1">
    <source>
        <dbReference type="ARBA" id="ARBA00001968"/>
    </source>
</evidence>
<feature type="binding site" evidence="5">
    <location>
        <position position="119"/>
    </location>
    <ligand>
        <name>substrate</name>
    </ligand>
</feature>
<dbReference type="GO" id="GO:0008168">
    <property type="term" value="F:methyltransferase activity"/>
    <property type="evidence" value="ECO:0007669"/>
    <property type="project" value="UniProtKB-KW"/>
</dbReference>
<keyword evidence="5" id="KW-0460">Magnesium</keyword>
<keyword evidence="7" id="KW-0808">Transferase</keyword>
<protein>
    <recommendedName>
        <fullName evidence="2">Putative 4-hydroxy-4-methyl-2-oxoglutarate aldolase</fullName>
    </recommendedName>
    <alternativeName>
        <fullName evidence="3">Regulator of ribonuclease activity homolog</fullName>
    </alternativeName>
    <alternativeName>
        <fullName evidence="4">RraA-like protein</fullName>
    </alternativeName>
</protein>
<keyword evidence="7" id="KW-0489">Methyltransferase</keyword>
<comment type="cofactor">
    <cofactor evidence="5">
        <name>Mg(2+)</name>
        <dbReference type="ChEBI" id="CHEBI:18420"/>
    </cofactor>
</comment>
<dbReference type="EMBL" id="QCYG01000002">
    <property type="protein sequence ID" value="PVA07522.1"/>
    <property type="molecule type" value="Genomic_DNA"/>
</dbReference>
<evidence type="ECO:0000313" key="7">
    <source>
        <dbReference type="EMBL" id="PVA07522.1"/>
    </source>
</evidence>
<keyword evidence="6" id="KW-0175">Coiled coil</keyword>
<dbReference type="PANTHER" id="PTHR33254">
    <property type="entry name" value="4-HYDROXY-4-METHYL-2-OXOGLUTARATE ALDOLASE 3-RELATED"/>
    <property type="match status" value="1"/>
</dbReference>
<dbReference type="SUPFAM" id="SSF89562">
    <property type="entry name" value="RraA-like"/>
    <property type="match status" value="1"/>
</dbReference>
<dbReference type="InterPro" id="IPR005493">
    <property type="entry name" value="RraA/RraA-like"/>
</dbReference>
<evidence type="ECO:0000256" key="3">
    <source>
        <dbReference type="ARBA" id="ARBA00029596"/>
    </source>
</evidence>
<accession>A0A2T7FZD4</accession>